<sequence>MHSIKDDQTVRHGSLYLDTIVFRVENTIFKVPSRYFHDKSAAFGAASKISHGNQDGEGLSDENPIILSPLPHNATVGDFEQLVKVIMALTFNLPTPTDYTLVQWVSVLKLASVWDFTDLKKLAMKSITEYKNLKANLSRWTEILDFCWNRAGFSELRELAIHRASGLETWDPMTKISMGRKYLVRKWVSAGLLALVTAPGLPSTKDLHSLGIDIVVIFLCLRDEVVRKCPNCGQALACDGMCRFQGARGRSRCELADIEKCFKEELSRIVPVTGK</sequence>
<dbReference type="EMBL" id="JBBXMP010000001">
    <property type="protein sequence ID" value="KAL0072507.1"/>
    <property type="molecule type" value="Genomic_DNA"/>
</dbReference>
<evidence type="ECO:0008006" key="3">
    <source>
        <dbReference type="Google" id="ProtNLM"/>
    </source>
</evidence>
<keyword evidence="2" id="KW-1185">Reference proteome</keyword>
<dbReference type="Proteomes" id="UP001437256">
    <property type="component" value="Unassembled WGS sequence"/>
</dbReference>
<reference evidence="1 2" key="1">
    <citation type="submission" date="2024-05" db="EMBL/GenBank/DDBJ databases">
        <title>A draft genome resource for the thread blight pathogen Marasmius tenuissimus strain MS-2.</title>
        <authorList>
            <person name="Yulfo-Soto G.E."/>
            <person name="Baruah I.K."/>
            <person name="Amoako-Attah I."/>
            <person name="Bukari Y."/>
            <person name="Meinhardt L.W."/>
            <person name="Bailey B.A."/>
            <person name="Cohen S.P."/>
        </authorList>
    </citation>
    <scope>NUCLEOTIDE SEQUENCE [LARGE SCALE GENOMIC DNA]</scope>
    <source>
        <strain evidence="1 2">MS-2</strain>
    </source>
</reference>
<proteinExistence type="predicted"/>
<organism evidence="1 2">
    <name type="scientific">Marasmius tenuissimus</name>
    <dbReference type="NCBI Taxonomy" id="585030"/>
    <lineage>
        <taxon>Eukaryota</taxon>
        <taxon>Fungi</taxon>
        <taxon>Dikarya</taxon>
        <taxon>Basidiomycota</taxon>
        <taxon>Agaricomycotina</taxon>
        <taxon>Agaricomycetes</taxon>
        <taxon>Agaricomycetidae</taxon>
        <taxon>Agaricales</taxon>
        <taxon>Marasmiineae</taxon>
        <taxon>Marasmiaceae</taxon>
        <taxon>Marasmius</taxon>
    </lineage>
</organism>
<gene>
    <name evidence="1" type="ORF">AAF712_000270</name>
</gene>
<name>A0ABR3AIW4_9AGAR</name>
<comment type="caution">
    <text evidence="1">The sequence shown here is derived from an EMBL/GenBank/DDBJ whole genome shotgun (WGS) entry which is preliminary data.</text>
</comment>
<evidence type="ECO:0000313" key="2">
    <source>
        <dbReference type="Proteomes" id="UP001437256"/>
    </source>
</evidence>
<protein>
    <recommendedName>
        <fullName evidence="3">BTB domain-containing protein</fullName>
    </recommendedName>
</protein>
<accession>A0ABR3AIW4</accession>
<evidence type="ECO:0000313" key="1">
    <source>
        <dbReference type="EMBL" id="KAL0072507.1"/>
    </source>
</evidence>